<dbReference type="PANTHER" id="PTHR33257">
    <property type="entry name" value="OS05G0165500 PROTEIN"/>
    <property type="match status" value="1"/>
</dbReference>
<evidence type="ECO:0000313" key="2">
    <source>
        <dbReference type="EMBL" id="KAH7544665.1"/>
    </source>
</evidence>
<evidence type="ECO:0000256" key="1">
    <source>
        <dbReference type="SAM" id="MobiDB-lite"/>
    </source>
</evidence>
<feature type="region of interest" description="Disordered" evidence="1">
    <location>
        <begin position="156"/>
        <end position="175"/>
    </location>
</feature>
<dbReference type="InterPro" id="IPR007789">
    <property type="entry name" value="DUF688"/>
</dbReference>
<dbReference type="AlphaFoldDB" id="A0A978VY81"/>
<sequence>MERERLRSSEKIISVFQANEFFVKKILSRNSSVGQQSSRYHCRRPGVVPFKWELRPGKPKDPPAKEYIPVIGPPPAILSQALSRPHHHHHDVPASPPAKKTRLLFWKRSKKNNKKVKKIGSFRISENINIEDNNGFDEKFGLANYKAPADDQEFLSSSCDSTTSTSSTSSTASSSSSSYAHIVHHSKFHSLAKGLLRWPF</sequence>
<evidence type="ECO:0000313" key="3">
    <source>
        <dbReference type="Proteomes" id="UP000813462"/>
    </source>
</evidence>
<protein>
    <submittedName>
        <fullName evidence="2">Uncharacterized protein</fullName>
    </submittedName>
</protein>
<dbReference type="PANTHER" id="PTHR33257:SF6">
    <property type="entry name" value="OXYSTEROL-BINDING 4B-LIKE PROTEIN"/>
    <property type="match status" value="1"/>
</dbReference>
<reference evidence="2" key="1">
    <citation type="journal article" date="2021" name="Front. Plant Sci.">
        <title>Chromosome-Scale Genome Assembly for Chinese Sour Jujube and Insights Into Its Genome Evolution and Domestication Signature.</title>
        <authorList>
            <person name="Shen L.-Y."/>
            <person name="Luo H."/>
            <person name="Wang X.-L."/>
            <person name="Wang X.-M."/>
            <person name="Qiu X.-J."/>
            <person name="Liu H."/>
            <person name="Zhou S.-S."/>
            <person name="Jia K.-H."/>
            <person name="Nie S."/>
            <person name="Bao Y.-T."/>
            <person name="Zhang R.-G."/>
            <person name="Yun Q.-Z."/>
            <person name="Chai Y.-H."/>
            <person name="Lu J.-Y."/>
            <person name="Li Y."/>
            <person name="Zhao S.-W."/>
            <person name="Mao J.-F."/>
            <person name="Jia S.-G."/>
            <person name="Mao Y.-M."/>
        </authorList>
    </citation>
    <scope>NUCLEOTIDE SEQUENCE</scope>
    <source>
        <strain evidence="2">AT0</strain>
        <tissue evidence="2">Leaf</tissue>
    </source>
</reference>
<accession>A0A978VY81</accession>
<dbReference type="EMBL" id="JAEACU010000001">
    <property type="protein sequence ID" value="KAH7544665.1"/>
    <property type="molecule type" value="Genomic_DNA"/>
</dbReference>
<dbReference type="Pfam" id="PF05097">
    <property type="entry name" value="DUF688"/>
    <property type="match status" value="1"/>
</dbReference>
<name>A0A978VY81_ZIZJJ</name>
<gene>
    <name evidence="2" type="ORF">FEM48_Zijuj01G0009900</name>
</gene>
<organism evidence="2 3">
    <name type="scientific">Ziziphus jujuba var. spinosa</name>
    <dbReference type="NCBI Taxonomy" id="714518"/>
    <lineage>
        <taxon>Eukaryota</taxon>
        <taxon>Viridiplantae</taxon>
        <taxon>Streptophyta</taxon>
        <taxon>Embryophyta</taxon>
        <taxon>Tracheophyta</taxon>
        <taxon>Spermatophyta</taxon>
        <taxon>Magnoliopsida</taxon>
        <taxon>eudicotyledons</taxon>
        <taxon>Gunneridae</taxon>
        <taxon>Pentapetalae</taxon>
        <taxon>rosids</taxon>
        <taxon>fabids</taxon>
        <taxon>Rosales</taxon>
        <taxon>Rhamnaceae</taxon>
        <taxon>Paliureae</taxon>
        <taxon>Ziziphus</taxon>
    </lineage>
</organism>
<comment type="caution">
    <text evidence="2">The sequence shown here is derived from an EMBL/GenBank/DDBJ whole genome shotgun (WGS) entry which is preliminary data.</text>
</comment>
<proteinExistence type="predicted"/>
<dbReference type="Proteomes" id="UP000813462">
    <property type="component" value="Unassembled WGS sequence"/>
</dbReference>
<dbReference type="OrthoDB" id="1684445at2759"/>